<organism evidence="2 3">
    <name type="scientific">Spiribacter pallidus</name>
    <dbReference type="NCBI Taxonomy" id="1987936"/>
    <lineage>
        <taxon>Bacteria</taxon>
        <taxon>Pseudomonadati</taxon>
        <taxon>Pseudomonadota</taxon>
        <taxon>Gammaproteobacteria</taxon>
        <taxon>Chromatiales</taxon>
        <taxon>Ectothiorhodospiraceae</taxon>
        <taxon>Spiribacter</taxon>
    </lineage>
</organism>
<gene>
    <name evidence="2" type="ORF">V6X73_01480</name>
</gene>
<evidence type="ECO:0000259" key="1">
    <source>
        <dbReference type="Pfam" id="PF13681"/>
    </source>
</evidence>
<feature type="domain" description="PilX/PilW C-terminal" evidence="1">
    <location>
        <begin position="78"/>
        <end position="147"/>
    </location>
</feature>
<dbReference type="Pfam" id="PF13681">
    <property type="entry name" value="PilX"/>
    <property type="match status" value="1"/>
</dbReference>
<dbReference type="EMBL" id="JBAKFM010000001">
    <property type="protein sequence ID" value="MEX0468408.1"/>
    <property type="molecule type" value="Genomic_DNA"/>
</dbReference>
<comment type="caution">
    <text evidence="2">The sequence shown here is derived from an EMBL/GenBank/DDBJ whole genome shotgun (WGS) entry which is preliminary data.</text>
</comment>
<dbReference type="RefSeq" id="WP_367958089.1">
    <property type="nucleotide sequence ID" value="NZ_JBAKFH010000003.1"/>
</dbReference>
<dbReference type="Proteomes" id="UP001556709">
    <property type="component" value="Unassembled WGS sequence"/>
</dbReference>
<accession>A0ABV3T9V6</accession>
<evidence type="ECO:0000313" key="2">
    <source>
        <dbReference type="EMBL" id="MEX0468408.1"/>
    </source>
</evidence>
<dbReference type="InterPro" id="IPR025205">
    <property type="entry name" value="PilX/PilW_C"/>
</dbReference>
<sequence length="161" mass="17130">MRARRQTGVALIGVLGFIMAGSVAALTVMESAAVQHRMAAGAADRRLAMTLAIAAIEQGHRRSASLSVPLAAAMPPSATVWQDRLEDEGIALPAIGRGEADAPPRVIVERLRRDPDAPCGADNPCGYRVTALARGRHPAARAVLQSIRLAEANTRIRRELR</sequence>
<evidence type="ECO:0000313" key="3">
    <source>
        <dbReference type="Proteomes" id="UP001556709"/>
    </source>
</evidence>
<keyword evidence="3" id="KW-1185">Reference proteome</keyword>
<protein>
    <submittedName>
        <fullName evidence="2">Pilus assembly protein</fullName>
    </submittedName>
</protein>
<proteinExistence type="predicted"/>
<reference evidence="2 3" key="1">
    <citation type="submission" date="2024-02" db="EMBL/GenBank/DDBJ databases">
        <title>New especies of Spiribacter isolated from saline water.</title>
        <authorList>
            <person name="Leon M.J."/>
            <person name="De La Haba R."/>
            <person name="Sanchez-Porro C."/>
            <person name="Ventosa A."/>
        </authorList>
    </citation>
    <scope>NUCLEOTIDE SEQUENCE [LARGE SCALE GENOMIC DNA]</scope>
    <source>
        <strain evidence="3">ag22IC6-390</strain>
    </source>
</reference>
<name>A0ABV3T9V6_9GAMM</name>